<dbReference type="GO" id="GO:0036009">
    <property type="term" value="F:protein-glutamine N-methyltransferase activity"/>
    <property type="evidence" value="ECO:0007669"/>
    <property type="project" value="TreeGrafter"/>
</dbReference>
<evidence type="ECO:0000313" key="3">
    <source>
        <dbReference type="EMBL" id="PCC49363.1"/>
    </source>
</evidence>
<dbReference type="InterPro" id="IPR007848">
    <property type="entry name" value="Small_mtfrase_dom"/>
</dbReference>
<evidence type="ECO:0000313" key="4">
    <source>
        <dbReference type="Proteomes" id="UP000217720"/>
    </source>
</evidence>
<feature type="region of interest" description="Disordered" evidence="1">
    <location>
        <begin position="222"/>
        <end position="252"/>
    </location>
</feature>
<feature type="region of interest" description="Disordered" evidence="1">
    <location>
        <begin position="72"/>
        <end position="111"/>
    </location>
</feature>
<dbReference type="Proteomes" id="UP000217720">
    <property type="component" value="Unassembled WGS sequence"/>
</dbReference>
<dbReference type="CDD" id="cd02440">
    <property type="entry name" value="AdoMet_MTases"/>
    <property type="match status" value="1"/>
</dbReference>
<dbReference type="GO" id="GO:0003676">
    <property type="term" value="F:nucleic acid binding"/>
    <property type="evidence" value="ECO:0007669"/>
    <property type="project" value="InterPro"/>
</dbReference>
<dbReference type="SUPFAM" id="SSF53335">
    <property type="entry name" value="S-adenosyl-L-methionine-dependent methyltransferases"/>
    <property type="match status" value="1"/>
</dbReference>
<dbReference type="PANTHER" id="PTHR18895:SF74">
    <property type="entry name" value="MTRF1L RELEASE FACTOR GLUTAMINE METHYLTRANSFERASE"/>
    <property type="match status" value="1"/>
</dbReference>
<dbReference type="InterPro" id="IPR029063">
    <property type="entry name" value="SAM-dependent_MTases_sf"/>
</dbReference>
<evidence type="ECO:0000259" key="2">
    <source>
        <dbReference type="Pfam" id="PF05175"/>
    </source>
</evidence>
<sequence>MTELEWTEDGARRSATWHSENQSAAPTQVTVISDDITADTAYRLARSGTALLWRGDYHNGRQLLQAMDRRFKRHSEHRGGGQQGATGRNGRRGGKRGTAGNHGATGNHGDLSALGAFETQRRFIAERARLLGTLIVELDGDHQLNLRRAPDVSLACEAAYGPSTGPMCVSLTELNGVLSAYQWQLKGVSIPALGADVHPRYGVFSPIRGEYVDLVAQTPFPGAEPATDASSAPEASAPQSSAPEPSAPQTAFDLGTGTGVLAAVLLRRGVERVVATDINPRAVACAQENLDRLGLASSAEVVEADLFPSGRADLIVCNPPWLPARPTSALEAGIYDPGSDVLHRFIDGLAAYLNPAGEGWLILSDLAEHLGLRTREALLERITAAGLRVHDRHDTTPRHPRASDTTDELHKARGAEVTSLWRLRLAT</sequence>
<evidence type="ECO:0000256" key="1">
    <source>
        <dbReference type="SAM" id="MobiDB-lite"/>
    </source>
</evidence>
<accession>A0A2A3ZCX6</accession>
<dbReference type="PROSITE" id="PS00092">
    <property type="entry name" value="N6_MTASE"/>
    <property type="match status" value="1"/>
</dbReference>
<dbReference type="AlphaFoldDB" id="A0A2A3ZCX6"/>
<dbReference type="RefSeq" id="WP_096160974.1">
    <property type="nucleotide sequence ID" value="NZ_NRGO01000016.1"/>
</dbReference>
<dbReference type="Gene3D" id="3.40.50.150">
    <property type="entry name" value="Vaccinia Virus protein VP39"/>
    <property type="match status" value="1"/>
</dbReference>
<protein>
    <submittedName>
        <fullName evidence="3">Methylase</fullName>
    </submittedName>
</protein>
<dbReference type="Pfam" id="PF05175">
    <property type="entry name" value="MTS"/>
    <property type="match status" value="1"/>
</dbReference>
<feature type="compositionally biased region" description="Polar residues" evidence="1">
    <location>
        <begin position="16"/>
        <end position="26"/>
    </location>
</feature>
<dbReference type="InterPro" id="IPR002052">
    <property type="entry name" value="DNA_methylase_N6_adenine_CS"/>
</dbReference>
<gene>
    <name evidence="3" type="ORF">CIK62_13985</name>
</gene>
<feature type="domain" description="Methyltransferase small" evidence="2">
    <location>
        <begin position="249"/>
        <end position="364"/>
    </location>
</feature>
<name>A0A2A3ZCX6_BREAU</name>
<dbReference type="GO" id="GO:0032259">
    <property type="term" value="P:methylation"/>
    <property type="evidence" value="ECO:0007669"/>
    <property type="project" value="UniProtKB-KW"/>
</dbReference>
<reference evidence="3 4" key="1">
    <citation type="journal article" date="2017" name="Elife">
        <title>Extensive horizontal gene transfer in cheese-associated bacteria.</title>
        <authorList>
            <person name="Bonham K.S."/>
            <person name="Wolfe B.E."/>
            <person name="Dutton R.J."/>
        </authorList>
    </citation>
    <scope>NUCLEOTIDE SEQUENCE [LARGE SCALE GENOMIC DNA]</scope>
    <source>
        <strain evidence="3 4">900_6</strain>
    </source>
</reference>
<dbReference type="InterPro" id="IPR050320">
    <property type="entry name" value="N5-glutamine_MTase"/>
</dbReference>
<feature type="compositionally biased region" description="Low complexity" evidence="1">
    <location>
        <begin position="223"/>
        <end position="251"/>
    </location>
</feature>
<comment type="caution">
    <text evidence="3">The sequence shown here is derived from an EMBL/GenBank/DDBJ whole genome shotgun (WGS) entry which is preliminary data.</text>
</comment>
<dbReference type="PANTHER" id="PTHR18895">
    <property type="entry name" value="HEMK METHYLTRANSFERASE"/>
    <property type="match status" value="1"/>
</dbReference>
<feature type="region of interest" description="Disordered" evidence="1">
    <location>
        <begin position="1"/>
        <end position="26"/>
    </location>
</feature>
<organism evidence="3 4">
    <name type="scientific">Brevibacterium aurantiacum</name>
    <dbReference type="NCBI Taxonomy" id="273384"/>
    <lineage>
        <taxon>Bacteria</taxon>
        <taxon>Bacillati</taxon>
        <taxon>Actinomycetota</taxon>
        <taxon>Actinomycetes</taxon>
        <taxon>Micrococcales</taxon>
        <taxon>Brevibacteriaceae</taxon>
        <taxon>Brevibacterium</taxon>
    </lineage>
</organism>
<dbReference type="EMBL" id="NRGO01000016">
    <property type="protein sequence ID" value="PCC49363.1"/>
    <property type="molecule type" value="Genomic_DNA"/>
</dbReference>
<keyword evidence="3" id="KW-0489">Methyltransferase</keyword>
<keyword evidence="3" id="KW-0808">Transferase</keyword>
<proteinExistence type="predicted"/>